<evidence type="ECO:0000313" key="2">
    <source>
        <dbReference type="Proteomes" id="UP001286313"/>
    </source>
</evidence>
<dbReference type="AlphaFoldDB" id="A0AAE1GIZ9"/>
<dbReference type="Proteomes" id="UP001286313">
    <property type="component" value="Unassembled WGS sequence"/>
</dbReference>
<dbReference type="EMBL" id="JAWQEG010000196">
    <property type="protein sequence ID" value="KAK3893610.1"/>
    <property type="molecule type" value="Genomic_DNA"/>
</dbReference>
<protein>
    <submittedName>
        <fullName evidence="1">Uncharacterized protein</fullName>
    </submittedName>
</protein>
<proteinExistence type="predicted"/>
<accession>A0AAE1GIZ9</accession>
<organism evidence="1 2">
    <name type="scientific">Petrolisthes cinctipes</name>
    <name type="common">Flat porcelain crab</name>
    <dbReference type="NCBI Taxonomy" id="88211"/>
    <lineage>
        <taxon>Eukaryota</taxon>
        <taxon>Metazoa</taxon>
        <taxon>Ecdysozoa</taxon>
        <taxon>Arthropoda</taxon>
        <taxon>Crustacea</taxon>
        <taxon>Multicrustacea</taxon>
        <taxon>Malacostraca</taxon>
        <taxon>Eumalacostraca</taxon>
        <taxon>Eucarida</taxon>
        <taxon>Decapoda</taxon>
        <taxon>Pleocyemata</taxon>
        <taxon>Anomura</taxon>
        <taxon>Galatheoidea</taxon>
        <taxon>Porcellanidae</taxon>
        <taxon>Petrolisthes</taxon>
    </lineage>
</organism>
<reference evidence="1" key="1">
    <citation type="submission" date="2023-10" db="EMBL/GenBank/DDBJ databases">
        <title>Genome assemblies of two species of porcelain crab, Petrolisthes cinctipes and Petrolisthes manimaculis (Anomura: Porcellanidae).</title>
        <authorList>
            <person name="Angst P."/>
        </authorList>
    </citation>
    <scope>NUCLEOTIDE SEQUENCE</scope>
    <source>
        <strain evidence="1">PB745_01</strain>
        <tissue evidence="1">Gill</tissue>
    </source>
</reference>
<evidence type="ECO:0000313" key="1">
    <source>
        <dbReference type="EMBL" id="KAK3893610.1"/>
    </source>
</evidence>
<comment type="caution">
    <text evidence="1">The sequence shown here is derived from an EMBL/GenBank/DDBJ whole genome shotgun (WGS) entry which is preliminary data.</text>
</comment>
<sequence>MLVMFVRPMKTTATLAHTITTRLQPTTTTITTEDNSDHLAPSHTTVRPGVGYNETEVEGCKHSSLLSVSAEAGTRAGHVLARLGVSSVAMVTQCQQGVGRRSMEMMTWAVWQHGVSVCTFISLAALTREVMLRPSLATCFHGRQWTVVVVGTPPGQPQP</sequence>
<name>A0AAE1GIZ9_PETCI</name>
<keyword evidence="2" id="KW-1185">Reference proteome</keyword>
<gene>
    <name evidence="1" type="ORF">Pcinc_002584</name>
</gene>